<dbReference type="Proteomes" id="UP000283003">
    <property type="component" value="Unassembled WGS sequence"/>
</dbReference>
<keyword evidence="8" id="KW-1185">Reference proteome</keyword>
<dbReference type="InterPro" id="IPR004358">
    <property type="entry name" value="Sig_transdc_His_kin-like_C"/>
</dbReference>
<dbReference type="Pfam" id="PF02518">
    <property type="entry name" value="HATPase_c"/>
    <property type="match status" value="1"/>
</dbReference>
<protein>
    <recommendedName>
        <fullName evidence="2">histidine kinase</fullName>
        <ecNumber evidence="2">2.7.13.3</ecNumber>
    </recommendedName>
</protein>
<dbReference type="SUPFAM" id="SSF55874">
    <property type="entry name" value="ATPase domain of HSP90 chaperone/DNA topoisomerase II/histidine kinase"/>
    <property type="match status" value="1"/>
</dbReference>
<dbReference type="RefSeq" id="WP_127612025.1">
    <property type="nucleotide sequence ID" value="NZ_RXOL01000002.1"/>
</dbReference>
<dbReference type="Gene3D" id="3.30.565.10">
    <property type="entry name" value="Histidine kinase-like ATPase, C-terminal domain"/>
    <property type="match status" value="1"/>
</dbReference>
<gene>
    <name evidence="7" type="ORF">EKN06_06035</name>
</gene>
<dbReference type="GO" id="GO:0005524">
    <property type="term" value="F:ATP binding"/>
    <property type="evidence" value="ECO:0007669"/>
    <property type="project" value="UniProtKB-KW"/>
</dbReference>
<keyword evidence="4" id="KW-0418">Kinase</keyword>
<keyword evidence="3" id="KW-0808">Transferase</keyword>
<accession>A0A437GXY7</accession>
<dbReference type="OrthoDB" id="9801651at2"/>
<evidence type="ECO:0000256" key="1">
    <source>
        <dbReference type="ARBA" id="ARBA00000085"/>
    </source>
</evidence>
<keyword evidence="7" id="KW-0067">ATP-binding</keyword>
<keyword evidence="5" id="KW-0902">Two-component regulatory system</keyword>
<dbReference type="GO" id="GO:0000160">
    <property type="term" value="P:phosphorelay signal transduction system"/>
    <property type="evidence" value="ECO:0007669"/>
    <property type="project" value="UniProtKB-KW"/>
</dbReference>
<evidence type="ECO:0000259" key="6">
    <source>
        <dbReference type="PROSITE" id="PS50109"/>
    </source>
</evidence>
<dbReference type="InterPro" id="IPR005467">
    <property type="entry name" value="His_kinase_dom"/>
</dbReference>
<evidence type="ECO:0000256" key="2">
    <source>
        <dbReference type="ARBA" id="ARBA00012438"/>
    </source>
</evidence>
<dbReference type="PANTHER" id="PTHR43711">
    <property type="entry name" value="TWO-COMPONENT HISTIDINE KINASE"/>
    <property type="match status" value="1"/>
</dbReference>
<dbReference type="InterPro" id="IPR003594">
    <property type="entry name" value="HATPase_dom"/>
</dbReference>
<keyword evidence="7" id="KW-0547">Nucleotide-binding</keyword>
<dbReference type="SMART" id="SM00387">
    <property type="entry name" value="HATPase_c"/>
    <property type="match status" value="1"/>
</dbReference>
<dbReference type="EMBL" id="RXOL01000002">
    <property type="protein sequence ID" value="RVQ67518.1"/>
    <property type="molecule type" value="Genomic_DNA"/>
</dbReference>
<dbReference type="PRINTS" id="PR00344">
    <property type="entry name" value="BCTRLSENSOR"/>
</dbReference>
<name>A0A437GXY7_9SPHN</name>
<proteinExistence type="predicted"/>
<dbReference type="PROSITE" id="PS50109">
    <property type="entry name" value="HIS_KIN"/>
    <property type="match status" value="1"/>
</dbReference>
<dbReference type="EC" id="2.7.13.3" evidence="2"/>
<evidence type="ECO:0000313" key="8">
    <source>
        <dbReference type="Proteomes" id="UP000283003"/>
    </source>
</evidence>
<organism evidence="7 8">
    <name type="scientific">Croceicoccus ponticola</name>
    <dbReference type="NCBI Taxonomy" id="2217664"/>
    <lineage>
        <taxon>Bacteria</taxon>
        <taxon>Pseudomonadati</taxon>
        <taxon>Pseudomonadota</taxon>
        <taxon>Alphaproteobacteria</taxon>
        <taxon>Sphingomonadales</taxon>
        <taxon>Erythrobacteraceae</taxon>
        <taxon>Croceicoccus</taxon>
    </lineage>
</organism>
<evidence type="ECO:0000256" key="5">
    <source>
        <dbReference type="ARBA" id="ARBA00023012"/>
    </source>
</evidence>
<dbReference type="GO" id="GO:0004673">
    <property type="term" value="F:protein histidine kinase activity"/>
    <property type="evidence" value="ECO:0007669"/>
    <property type="project" value="UniProtKB-EC"/>
</dbReference>
<feature type="domain" description="Histidine kinase" evidence="6">
    <location>
        <begin position="1"/>
        <end position="114"/>
    </location>
</feature>
<dbReference type="InterPro" id="IPR036890">
    <property type="entry name" value="HATPase_C_sf"/>
</dbReference>
<evidence type="ECO:0000256" key="4">
    <source>
        <dbReference type="ARBA" id="ARBA00022777"/>
    </source>
</evidence>
<comment type="caution">
    <text evidence="7">The sequence shown here is derived from an EMBL/GenBank/DDBJ whole genome shotgun (WGS) entry which is preliminary data.</text>
</comment>
<evidence type="ECO:0000313" key="7">
    <source>
        <dbReference type="EMBL" id="RVQ67518.1"/>
    </source>
</evidence>
<dbReference type="AlphaFoldDB" id="A0A437GXY7"/>
<reference evidence="7 8" key="1">
    <citation type="submission" date="2018-12" db="EMBL/GenBank/DDBJ databases">
        <title>Croceicoccus ponticola sp. nov., a lipolytic bacterium isolated from seawater.</title>
        <authorList>
            <person name="Yoon J.-H."/>
        </authorList>
    </citation>
    <scope>NUCLEOTIDE SEQUENCE [LARGE SCALE GENOMIC DNA]</scope>
    <source>
        <strain evidence="7 8">GM-16</strain>
    </source>
</reference>
<dbReference type="InterPro" id="IPR050736">
    <property type="entry name" value="Sensor_HK_Regulatory"/>
</dbReference>
<comment type="catalytic activity">
    <reaction evidence="1">
        <text>ATP + protein L-histidine = ADP + protein N-phospho-L-histidine.</text>
        <dbReference type="EC" id="2.7.13.3"/>
    </reaction>
</comment>
<sequence>MADGDRLSQVVTNLLSNGVKFSPPGSAIDLSVEWRLRSWRLNIADRGMGIPDEFKPKVFEKFAQADGSNSRKTGGTGLGLSIAREIMLRMGGTIGFADRSGGGTVFCIDILDSQPSRS</sequence>
<evidence type="ECO:0000256" key="3">
    <source>
        <dbReference type="ARBA" id="ARBA00022679"/>
    </source>
</evidence>
<dbReference type="PANTHER" id="PTHR43711:SF26">
    <property type="entry name" value="SENSOR HISTIDINE KINASE RCSC"/>
    <property type="match status" value="1"/>
</dbReference>